<dbReference type="Gene3D" id="4.10.60.10">
    <property type="entry name" value="Zinc finger, CCHC-type"/>
    <property type="match status" value="1"/>
</dbReference>
<dbReference type="Pfam" id="PF13976">
    <property type="entry name" value="gag_pre-integrs"/>
    <property type="match status" value="1"/>
</dbReference>
<dbReference type="PANTHER" id="PTHR42648">
    <property type="entry name" value="TRANSPOSASE, PUTATIVE-RELATED"/>
    <property type="match status" value="1"/>
</dbReference>
<dbReference type="Pfam" id="PF07727">
    <property type="entry name" value="RVT_2"/>
    <property type="match status" value="1"/>
</dbReference>
<dbReference type="InterPro" id="IPR039537">
    <property type="entry name" value="Retrotran_Ty1/copia-like"/>
</dbReference>
<dbReference type="InterPro" id="IPR001584">
    <property type="entry name" value="Integrase_cat-core"/>
</dbReference>
<keyword evidence="5" id="KW-0862">Zinc</keyword>
<evidence type="ECO:0000313" key="10">
    <source>
        <dbReference type="Proteomes" id="UP001627154"/>
    </source>
</evidence>
<dbReference type="InterPro" id="IPR043502">
    <property type="entry name" value="DNA/RNA_pol_sf"/>
</dbReference>
<dbReference type="CDD" id="cd09272">
    <property type="entry name" value="RNase_HI_RT_Ty1"/>
    <property type="match status" value="1"/>
</dbReference>
<feature type="region of interest" description="Disordered" evidence="6">
    <location>
        <begin position="735"/>
        <end position="795"/>
    </location>
</feature>
<sequence>MAGEISMRNVVRFDGQNFQQWKFTMRTAFRAHDLLKFVEGTETRPADISTAAGRAWLQEDAKAMFLISSAIEPPQMESLLTCDTSKEMWDKLSMIHEQKTASHKFLLSQRFHDYRMDMADSVMQHVSKVQNLARQLADLGERLPDTQIMAKIIVTLPTKFHNFRTTWSSIEASRQNIGFLVERLVEEEELMKASDDDQNIALIASSRRNKPSESDQNKQRGASKIFERARKPLKDITCYVCGEKGHVARMCVLRKQESSQQTSYEDCALIAMQTSELNSAQGARVQNNCMVWQPTAKQINDLMEIDQEDVWIADSGASAHITFRLEWLTDYKPITHGNTITLGDGTELAIAGKGTVLVERLLDGKWKAARLDDVLLVPEMGKNLYSIGVCTSRGLDVLYKGDAVRIKRDESTVAVGWKQQNQLHRLFLRVTSGKKIEANVVAASMKTWHERLGHLNTRALKDITGKGVVSGVKMNNVQDFTCAGCKFGKAHRLPFNPEVQRHTVPGEMIHSDVCGPMPIESLKGARFFVVFKDDATCYRKVFFIKHKADVLDCFKVFEREIQNRFGRTMKILRSDNGTEYKNKGLSNYLQSLGIVHEFTAPYTPEQNGKAERDNRTIVECARSMLHTRKLANYLWAEAINTAVYLLNRTLVPKRNSSKTPYELWTRKKPDLSHVRVFGSVAYVHIPKQFVKKFDARATKMILVGYDGESTNYRVFCPQTKKVSISRNVTFDEESVSSHEAEKEYDSEWIWPASTTKDEDDGEEDQQTSDTSVSDAEFEDVNNEDENIVSAMSNSRSAGSIKLRDRSLLRSPDRYSVNVATIQIPHDFSEAKQGPNAAQWRQAIEHELQAHERNGTWTFIPRDQSMRTIDSKWVFKTVCPDGNEAPRFKARLCARGFMQRQGVDFNETFSPVLRYDSLRVLLAYITQEDLEMLTFDVCSAFLYGELEEQIYMEVPEGVMVKDVGDNNTKDVVCLLRKSLYGLKQAPRCWNARFKKFLYKNNLHECEADKCIFTGSVIGEKIILALFVDDGLLACSSKETINSILHELNKEFDITIGDGSFFIGVQISRDRMSKSMLINQSSYIVEILDKFHMKDAKSLCVPADPNVILKPAEQGSGNDISVRFREAIGSLMFLATVSRPDIAFTVNALSKFMNNNDADHWRAVKRIFAYLIGTMDVGIRYFKFKENYLIGYSDADFASDLETRRSTTGYIFCMSGGPVTWASRRQKLVTLSTTESEYVAAASAAKELVWLRKLFDDIGCTCESGCPLYIDNQSAIRLAKNPECHKRTKHIDIRYHFLREKCNEGVIKVYYVPSEKQLADILTKALPRDRFYWLCESLGMMSASHFK</sequence>
<feature type="region of interest" description="Disordered" evidence="6">
    <location>
        <begin position="205"/>
        <end position="224"/>
    </location>
</feature>
<keyword evidence="10" id="KW-1185">Reference proteome</keyword>
<dbReference type="EMBL" id="JBJJXI010000025">
    <property type="protein sequence ID" value="KAL3404331.1"/>
    <property type="molecule type" value="Genomic_DNA"/>
</dbReference>
<dbReference type="Pfam" id="PF25597">
    <property type="entry name" value="SH3_retrovirus"/>
    <property type="match status" value="1"/>
</dbReference>
<reference evidence="9 10" key="1">
    <citation type="journal article" date="2024" name="bioRxiv">
        <title>A reference genome for Trichogramma kaykai: A tiny desert-dwelling parasitoid wasp with competing sex-ratio distorters.</title>
        <authorList>
            <person name="Culotta J."/>
            <person name="Lindsey A.R."/>
        </authorList>
    </citation>
    <scope>NUCLEOTIDE SEQUENCE [LARGE SCALE GENOMIC DNA]</scope>
    <source>
        <strain evidence="9 10">KSX58</strain>
    </source>
</reference>
<organism evidence="9 10">
    <name type="scientific">Trichogramma kaykai</name>
    <dbReference type="NCBI Taxonomy" id="54128"/>
    <lineage>
        <taxon>Eukaryota</taxon>
        <taxon>Metazoa</taxon>
        <taxon>Ecdysozoa</taxon>
        <taxon>Arthropoda</taxon>
        <taxon>Hexapoda</taxon>
        <taxon>Insecta</taxon>
        <taxon>Pterygota</taxon>
        <taxon>Neoptera</taxon>
        <taxon>Endopterygota</taxon>
        <taxon>Hymenoptera</taxon>
        <taxon>Apocrita</taxon>
        <taxon>Proctotrupomorpha</taxon>
        <taxon>Chalcidoidea</taxon>
        <taxon>Trichogrammatidae</taxon>
        <taxon>Trichogramma</taxon>
    </lineage>
</organism>
<evidence type="ECO:0000256" key="6">
    <source>
        <dbReference type="SAM" id="MobiDB-lite"/>
    </source>
</evidence>
<feature type="domain" description="CCHC-type" evidence="7">
    <location>
        <begin position="238"/>
        <end position="251"/>
    </location>
</feature>
<dbReference type="PROSITE" id="PS50158">
    <property type="entry name" value="ZF_CCHC"/>
    <property type="match status" value="1"/>
</dbReference>
<dbReference type="GO" id="GO:0004190">
    <property type="term" value="F:aspartic-type endopeptidase activity"/>
    <property type="evidence" value="ECO:0007669"/>
    <property type="project" value="UniProtKB-KW"/>
</dbReference>
<dbReference type="SUPFAM" id="SSF57756">
    <property type="entry name" value="Retrovirus zinc finger-like domains"/>
    <property type="match status" value="1"/>
</dbReference>
<dbReference type="Gene3D" id="3.30.420.10">
    <property type="entry name" value="Ribonuclease H-like superfamily/Ribonuclease H"/>
    <property type="match status" value="1"/>
</dbReference>
<keyword evidence="3" id="KW-0064">Aspartyl protease</keyword>
<name>A0ABD2XFU5_9HYME</name>
<dbReference type="GO" id="GO:0006508">
    <property type="term" value="P:proteolysis"/>
    <property type="evidence" value="ECO:0007669"/>
    <property type="project" value="UniProtKB-KW"/>
</dbReference>
<dbReference type="InterPro" id="IPR013103">
    <property type="entry name" value="RVT_2"/>
</dbReference>
<dbReference type="PROSITE" id="PS50994">
    <property type="entry name" value="INTEGRASE"/>
    <property type="match status" value="1"/>
</dbReference>
<evidence type="ECO:0000259" key="8">
    <source>
        <dbReference type="PROSITE" id="PS50994"/>
    </source>
</evidence>
<accession>A0ABD2XFU5</accession>
<dbReference type="Pfam" id="PF00098">
    <property type="entry name" value="zf-CCHC"/>
    <property type="match status" value="1"/>
</dbReference>
<dbReference type="InterPro" id="IPR054722">
    <property type="entry name" value="PolX-like_BBD"/>
</dbReference>
<evidence type="ECO:0008006" key="11">
    <source>
        <dbReference type="Google" id="ProtNLM"/>
    </source>
</evidence>
<proteinExistence type="predicted"/>
<dbReference type="InterPro" id="IPR001878">
    <property type="entry name" value="Znf_CCHC"/>
</dbReference>
<dbReference type="Pfam" id="PF14223">
    <property type="entry name" value="Retrotran_gag_2"/>
    <property type="match status" value="1"/>
</dbReference>
<feature type="compositionally biased region" description="Acidic residues" evidence="6">
    <location>
        <begin position="757"/>
        <end position="766"/>
    </location>
</feature>
<feature type="compositionally biased region" description="Acidic residues" evidence="6">
    <location>
        <begin position="775"/>
        <end position="786"/>
    </location>
</feature>
<dbReference type="SUPFAM" id="SSF53098">
    <property type="entry name" value="Ribonuclease H-like"/>
    <property type="match status" value="1"/>
</dbReference>
<evidence type="ECO:0000256" key="5">
    <source>
        <dbReference type="PROSITE-ProRule" id="PRU00047"/>
    </source>
</evidence>
<evidence type="ECO:0000256" key="3">
    <source>
        <dbReference type="ARBA" id="ARBA00022750"/>
    </source>
</evidence>
<keyword evidence="1" id="KW-0645">Protease</keyword>
<dbReference type="InterPro" id="IPR057670">
    <property type="entry name" value="SH3_retrovirus"/>
</dbReference>
<evidence type="ECO:0000256" key="2">
    <source>
        <dbReference type="ARBA" id="ARBA00022723"/>
    </source>
</evidence>
<dbReference type="Pfam" id="PF22936">
    <property type="entry name" value="Pol_BBD"/>
    <property type="match status" value="1"/>
</dbReference>
<dbReference type="GO" id="GO:0071897">
    <property type="term" value="P:DNA biosynthetic process"/>
    <property type="evidence" value="ECO:0007669"/>
    <property type="project" value="UniProtKB-ARBA"/>
</dbReference>
<gene>
    <name evidence="9" type="ORF">TKK_002827</name>
</gene>
<keyword evidence="4" id="KW-0378">Hydrolase</keyword>
<dbReference type="SUPFAM" id="SSF56672">
    <property type="entry name" value="DNA/RNA polymerases"/>
    <property type="match status" value="1"/>
</dbReference>
<feature type="domain" description="Integrase catalytic" evidence="8">
    <location>
        <begin position="501"/>
        <end position="668"/>
    </location>
</feature>
<dbReference type="Proteomes" id="UP001627154">
    <property type="component" value="Unassembled WGS sequence"/>
</dbReference>
<dbReference type="GO" id="GO:0008270">
    <property type="term" value="F:zinc ion binding"/>
    <property type="evidence" value="ECO:0007669"/>
    <property type="project" value="UniProtKB-KW"/>
</dbReference>
<dbReference type="InterPro" id="IPR012337">
    <property type="entry name" value="RNaseH-like_sf"/>
</dbReference>
<evidence type="ECO:0000259" key="7">
    <source>
        <dbReference type="PROSITE" id="PS50158"/>
    </source>
</evidence>
<dbReference type="InterPro" id="IPR036875">
    <property type="entry name" value="Znf_CCHC_sf"/>
</dbReference>
<evidence type="ECO:0000256" key="4">
    <source>
        <dbReference type="ARBA" id="ARBA00022801"/>
    </source>
</evidence>
<keyword evidence="5" id="KW-0863">Zinc-finger</keyword>
<dbReference type="Pfam" id="PF00665">
    <property type="entry name" value="rve"/>
    <property type="match status" value="1"/>
</dbReference>
<dbReference type="InterPro" id="IPR036397">
    <property type="entry name" value="RNaseH_sf"/>
</dbReference>
<dbReference type="PANTHER" id="PTHR42648:SF28">
    <property type="entry name" value="TRANSPOSON-ENCODED PROTEIN WITH RIBONUCLEASE H-LIKE AND RETROVIRUS ZINC FINGER-LIKE DOMAINS"/>
    <property type="match status" value="1"/>
</dbReference>
<evidence type="ECO:0000313" key="9">
    <source>
        <dbReference type="EMBL" id="KAL3404331.1"/>
    </source>
</evidence>
<dbReference type="GO" id="GO:0042575">
    <property type="term" value="C:DNA polymerase complex"/>
    <property type="evidence" value="ECO:0007669"/>
    <property type="project" value="UniProtKB-ARBA"/>
</dbReference>
<keyword evidence="2" id="KW-0479">Metal-binding</keyword>
<protein>
    <recommendedName>
        <fullName evidence="11">Retrovirus-related Pol polyprotein from transposon TNT 1-94</fullName>
    </recommendedName>
</protein>
<evidence type="ECO:0000256" key="1">
    <source>
        <dbReference type="ARBA" id="ARBA00022670"/>
    </source>
</evidence>
<feature type="compositionally biased region" description="Basic and acidic residues" evidence="6">
    <location>
        <begin position="735"/>
        <end position="745"/>
    </location>
</feature>
<comment type="caution">
    <text evidence="9">The sequence shown here is derived from an EMBL/GenBank/DDBJ whole genome shotgun (WGS) entry which is preliminary data.</text>
</comment>
<dbReference type="InterPro" id="IPR025724">
    <property type="entry name" value="GAG-pre-integrase_dom"/>
</dbReference>